<keyword evidence="3" id="KW-0804">Transcription</keyword>
<dbReference type="SUPFAM" id="SSF46689">
    <property type="entry name" value="Homeodomain-like"/>
    <property type="match status" value="1"/>
</dbReference>
<dbReference type="PANTHER" id="PTHR43479:SF20">
    <property type="entry name" value="HTH TETR-TYPE DOMAIN-CONTAINING PROTEIN"/>
    <property type="match status" value="1"/>
</dbReference>
<evidence type="ECO:0000256" key="1">
    <source>
        <dbReference type="ARBA" id="ARBA00023015"/>
    </source>
</evidence>
<dbReference type="InterPro" id="IPR009057">
    <property type="entry name" value="Homeodomain-like_sf"/>
</dbReference>
<protein>
    <submittedName>
        <fullName evidence="6">Transcriptional regulator, TetR family</fullName>
    </submittedName>
</protein>
<dbReference type="STRING" id="537013.CLOSTMETH_03767"/>
<keyword evidence="1" id="KW-0805">Transcription regulation</keyword>
<dbReference type="PANTHER" id="PTHR43479">
    <property type="entry name" value="ACREF/ENVCD OPERON REPRESSOR-RELATED"/>
    <property type="match status" value="1"/>
</dbReference>
<dbReference type="Gene3D" id="1.10.357.10">
    <property type="entry name" value="Tetracycline Repressor, domain 2"/>
    <property type="match status" value="1"/>
</dbReference>
<accession>C0EIS2</accession>
<dbReference type="Pfam" id="PF13305">
    <property type="entry name" value="TetR_C_33"/>
    <property type="match status" value="1"/>
</dbReference>
<dbReference type="InterPro" id="IPR050624">
    <property type="entry name" value="HTH-type_Tx_Regulator"/>
</dbReference>
<feature type="DNA-binding region" description="H-T-H motif" evidence="4">
    <location>
        <begin position="36"/>
        <end position="55"/>
    </location>
</feature>
<dbReference type="GO" id="GO:0003677">
    <property type="term" value="F:DNA binding"/>
    <property type="evidence" value="ECO:0007669"/>
    <property type="project" value="UniProtKB-UniRule"/>
</dbReference>
<evidence type="ECO:0000256" key="2">
    <source>
        <dbReference type="ARBA" id="ARBA00023125"/>
    </source>
</evidence>
<keyword evidence="7" id="KW-1185">Reference proteome</keyword>
<name>C0EIS2_9FIRM</name>
<sequence length="202" mass="22862">MSNTQPKQPYHHENLRFELIQAGISIIAQQGVEKLSMRKLAAACGVSHAAPYKHFSSKEEFLGAVIEHAVDEFARQLSCGLENQSASPHAKLVELGKNYVRFMVEHPDYFRLLFFDGFLSSLSAESYAEQDRFHAAYTLFRKIAIEYLDSINAPREEYYEDIVAMWAVVHGLAMMIIQGNISTKGDSLELVERILTNKLTFG</sequence>
<organism evidence="6 7">
    <name type="scientific">[Clostridium] methylpentosum DSM 5476</name>
    <dbReference type="NCBI Taxonomy" id="537013"/>
    <lineage>
        <taxon>Bacteria</taxon>
        <taxon>Bacillati</taxon>
        <taxon>Bacillota</taxon>
        <taxon>Clostridia</taxon>
        <taxon>Eubacteriales</taxon>
        <taxon>Oscillospiraceae</taxon>
        <taxon>Oscillospiraceae incertae sedis</taxon>
    </lineage>
</organism>
<dbReference type="SUPFAM" id="SSF48498">
    <property type="entry name" value="Tetracyclin repressor-like, C-terminal domain"/>
    <property type="match status" value="1"/>
</dbReference>
<dbReference type="InterPro" id="IPR036271">
    <property type="entry name" value="Tet_transcr_reg_TetR-rel_C_sf"/>
</dbReference>
<evidence type="ECO:0000313" key="6">
    <source>
        <dbReference type="EMBL" id="EEG28583.1"/>
    </source>
</evidence>
<keyword evidence="2 4" id="KW-0238">DNA-binding</keyword>
<gene>
    <name evidence="6" type="ORF">CLOSTMETH_03767</name>
</gene>
<reference evidence="6 7" key="1">
    <citation type="submission" date="2009-01" db="EMBL/GenBank/DDBJ databases">
        <authorList>
            <person name="Fulton L."/>
            <person name="Clifton S."/>
            <person name="Fulton B."/>
            <person name="Xu J."/>
            <person name="Minx P."/>
            <person name="Pepin K.H."/>
            <person name="Johnson M."/>
            <person name="Bhonagiri V."/>
            <person name="Nash W.E."/>
            <person name="Mardis E.R."/>
            <person name="Wilson R.K."/>
        </authorList>
    </citation>
    <scope>NUCLEOTIDE SEQUENCE [LARGE SCALE GENOMIC DNA]</scope>
    <source>
        <strain evidence="6 7">DSM 5476</strain>
    </source>
</reference>
<comment type="caution">
    <text evidence="6">The sequence shown here is derived from an EMBL/GenBank/DDBJ whole genome shotgun (WGS) entry which is preliminary data.</text>
</comment>
<dbReference type="InterPro" id="IPR001647">
    <property type="entry name" value="HTH_TetR"/>
</dbReference>
<reference evidence="6 7" key="2">
    <citation type="submission" date="2009-02" db="EMBL/GenBank/DDBJ databases">
        <title>Draft genome sequence of Clostridium methylpentosum (DSM 5476).</title>
        <authorList>
            <person name="Sudarsanam P."/>
            <person name="Ley R."/>
            <person name="Guruge J."/>
            <person name="Turnbaugh P.J."/>
            <person name="Mahowald M."/>
            <person name="Liep D."/>
            <person name="Gordon J."/>
        </authorList>
    </citation>
    <scope>NUCLEOTIDE SEQUENCE [LARGE SCALE GENOMIC DNA]</scope>
    <source>
        <strain evidence="6 7">DSM 5476</strain>
    </source>
</reference>
<dbReference type="PROSITE" id="PS50977">
    <property type="entry name" value="HTH_TETR_2"/>
    <property type="match status" value="1"/>
</dbReference>
<evidence type="ECO:0000313" key="7">
    <source>
        <dbReference type="Proteomes" id="UP000003340"/>
    </source>
</evidence>
<dbReference type="Pfam" id="PF00440">
    <property type="entry name" value="TetR_N"/>
    <property type="match status" value="1"/>
</dbReference>
<dbReference type="PRINTS" id="PR00455">
    <property type="entry name" value="HTHTETR"/>
</dbReference>
<dbReference type="EMBL" id="ACEC01000130">
    <property type="protein sequence ID" value="EEG28583.1"/>
    <property type="molecule type" value="Genomic_DNA"/>
</dbReference>
<feature type="domain" description="HTH tetR-type" evidence="5">
    <location>
        <begin position="13"/>
        <end position="73"/>
    </location>
</feature>
<evidence type="ECO:0000256" key="3">
    <source>
        <dbReference type="ARBA" id="ARBA00023163"/>
    </source>
</evidence>
<dbReference type="InterPro" id="IPR025996">
    <property type="entry name" value="MT1864/Rv1816-like_C"/>
</dbReference>
<proteinExistence type="predicted"/>
<dbReference type="eggNOG" id="COG1309">
    <property type="taxonomic scope" value="Bacteria"/>
</dbReference>
<evidence type="ECO:0000259" key="5">
    <source>
        <dbReference type="PROSITE" id="PS50977"/>
    </source>
</evidence>
<dbReference type="AlphaFoldDB" id="C0EIS2"/>
<evidence type="ECO:0000256" key="4">
    <source>
        <dbReference type="PROSITE-ProRule" id="PRU00335"/>
    </source>
</evidence>
<dbReference type="Proteomes" id="UP000003340">
    <property type="component" value="Unassembled WGS sequence"/>
</dbReference>
<dbReference type="HOGENOM" id="CLU_069356_40_0_9"/>